<accession>A0A7Y4MUC0</accession>
<evidence type="ECO:0000256" key="5">
    <source>
        <dbReference type="ARBA" id="ARBA00022692"/>
    </source>
</evidence>
<protein>
    <submittedName>
        <fullName evidence="9">AI-2E family transporter</fullName>
    </submittedName>
</protein>
<dbReference type="GO" id="GO:0005886">
    <property type="term" value="C:plasma membrane"/>
    <property type="evidence" value="ECO:0007669"/>
    <property type="project" value="UniProtKB-SubCell"/>
</dbReference>
<proteinExistence type="inferred from homology"/>
<organism evidence="9 10">
    <name type="scientific">Myxococcus xanthus</name>
    <dbReference type="NCBI Taxonomy" id="34"/>
    <lineage>
        <taxon>Bacteria</taxon>
        <taxon>Pseudomonadati</taxon>
        <taxon>Myxococcota</taxon>
        <taxon>Myxococcia</taxon>
        <taxon>Myxococcales</taxon>
        <taxon>Cystobacterineae</taxon>
        <taxon>Myxococcaceae</taxon>
        <taxon>Myxococcus</taxon>
    </lineage>
</organism>
<comment type="similarity">
    <text evidence="2">Belongs to the autoinducer-2 exporter (AI-2E) (TC 2.A.86) family.</text>
</comment>
<feature type="transmembrane region" description="Helical" evidence="8">
    <location>
        <begin position="73"/>
        <end position="94"/>
    </location>
</feature>
<dbReference type="PANTHER" id="PTHR21716">
    <property type="entry name" value="TRANSMEMBRANE PROTEIN"/>
    <property type="match status" value="1"/>
</dbReference>
<evidence type="ECO:0000313" key="10">
    <source>
        <dbReference type="Proteomes" id="UP000533080"/>
    </source>
</evidence>
<feature type="transmembrane region" description="Helical" evidence="8">
    <location>
        <begin position="191"/>
        <end position="210"/>
    </location>
</feature>
<feature type="transmembrane region" description="Helical" evidence="8">
    <location>
        <begin position="45"/>
        <end position="67"/>
    </location>
</feature>
<gene>
    <name evidence="9" type="ORF">HNV28_30195</name>
</gene>
<sequence length="396" mass="40735">MDSSRASTASVHEATPAGGLPAPCAASCIGYARRMATLDPPAASWLTRCALFSGKLLVVAAAVVGLVLLLARLYLIVLPTVAALLLATLLYPPVRWLSAHRVPRALATVLALLVLLLVGAAGLLVLVPRIVQQVGSAGSNVKEGMEGLIIWMTQELPVSREQIDGLFEKALDFLKSNLGRITTGVLAGANFAVQAVAGGLLTLTLLFFFVKDTERLGGWVLARVSPSRRDTVRAVGLRAWGTLSGYLRGVVIVALVDAVGIGVGLALIGVPLVLPLAALTFVGGFFPVIGATLAGGVAVLVALVTNGPIDALLVFAVVLGVQQLESNVLEPVVMGRAVPLHPVVILLSITAGGVLFGVAGAFLSVPVAAVLSAAGNELRLRSEARVLEKPAAISPP</sequence>
<dbReference type="GO" id="GO:0055085">
    <property type="term" value="P:transmembrane transport"/>
    <property type="evidence" value="ECO:0007669"/>
    <property type="project" value="TreeGrafter"/>
</dbReference>
<evidence type="ECO:0000256" key="3">
    <source>
        <dbReference type="ARBA" id="ARBA00022448"/>
    </source>
</evidence>
<dbReference type="Proteomes" id="UP000533080">
    <property type="component" value="Unassembled WGS sequence"/>
</dbReference>
<dbReference type="AlphaFoldDB" id="A0A7Y4MUC0"/>
<feature type="transmembrane region" description="Helical" evidence="8">
    <location>
        <begin position="276"/>
        <end position="301"/>
    </location>
</feature>
<dbReference type="EMBL" id="JABFNT010000133">
    <property type="protein sequence ID" value="NOJ82544.1"/>
    <property type="molecule type" value="Genomic_DNA"/>
</dbReference>
<feature type="transmembrane region" description="Helical" evidence="8">
    <location>
        <begin position="246"/>
        <end position="270"/>
    </location>
</feature>
<reference evidence="9 10" key="1">
    <citation type="submission" date="2020-05" db="EMBL/GenBank/DDBJ databases">
        <authorList>
            <person name="Whitworth D."/>
        </authorList>
    </citation>
    <scope>NUCLEOTIDE SEQUENCE [LARGE SCALE GENOMIC DNA]</scope>
    <source>
        <strain evidence="9 10">AM005</strain>
    </source>
</reference>
<keyword evidence="6 8" id="KW-1133">Transmembrane helix</keyword>
<keyword evidence="3" id="KW-0813">Transport</keyword>
<dbReference type="InterPro" id="IPR002549">
    <property type="entry name" value="AI-2E-like"/>
</dbReference>
<feature type="transmembrane region" description="Helical" evidence="8">
    <location>
        <begin position="106"/>
        <end position="127"/>
    </location>
</feature>
<keyword evidence="7 8" id="KW-0472">Membrane</keyword>
<dbReference type="Pfam" id="PF01594">
    <property type="entry name" value="AI-2E_transport"/>
    <property type="match status" value="1"/>
</dbReference>
<evidence type="ECO:0000256" key="2">
    <source>
        <dbReference type="ARBA" id="ARBA00009773"/>
    </source>
</evidence>
<name>A0A7Y4MUC0_MYXXA</name>
<keyword evidence="5 8" id="KW-0812">Transmembrane</keyword>
<dbReference type="PANTHER" id="PTHR21716:SF53">
    <property type="entry name" value="PERMEASE PERM-RELATED"/>
    <property type="match status" value="1"/>
</dbReference>
<feature type="transmembrane region" description="Helical" evidence="8">
    <location>
        <begin position="344"/>
        <end position="371"/>
    </location>
</feature>
<evidence type="ECO:0000256" key="6">
    <source>
        <dbReference type="ARBA" id="ARBA00022989"/>
    </source>
</evidence>
<keyword evidence="4" id="KW-1003">Cell membrane</keyword>
<comment type="subcellular location">
    <subcellularLocation>
        <location evidence="1">Cell membrane</location>
        <topology evidence="1">Multi-pass membrane protein</topology>
    </subcellularLocation>
</comment>
<evidence type="ECO:0000256" key="4">
    <source>
        <dbReference type="ARBA" id="ARBA00022475"/>
    </source>
</evidence>
<evidence type="ECO:0000256" key="7">
    <source>
        <dbReference type="ARBA" id="ARBA00023136"/>
    </source>
</evidence>
<evidence type="ECO:0000313" key="9">
    <source>
        <dbReference type="EMBL" id="NOJ82544.1"/>
    </source>
</evidence>
<comment type="caution">
    <text evidence="9">The sequence shown here is derived from an EMBL/GenBank/DDBJ whole genome shotgun (WGS) entry which is preliminary data.</text>
</comment>
<evidence type="ECO:0000256" key="1">
    <source>
        <dbReference type="ARBA" id="ARBA00004651"/>
    </source>
</evidence>
<evidence type="ECO:0000256" key="8">
    <source>
        <dbReference type="SAM" id="Phobius"/>
    </source>
</evidence>